<dbReference type="SUPFAM" id="SSF48498">
    <property type="entry name" value="Tetracyclin repressor-like, C-terminal domain"/>
    <property type="match status" value="1"/>
</dbReference>
<gene>
    <name evidence="6" type="ORF">NRB56_60750</name>
</gene>
<proteinExistence type="predicted"/>
<dbReference type="InterPro" id="IPR050109">
    <property type="entry name" value="HTH-type_TetR-like_transc_reg"/>
</dbReference>
<name>A0A7K0DXF8_9NOCA</name>
<feature type="domain" description="HTH tetR-type" evidence="5">
    <location>
        <begin position="17"/>
        <end position="77"/>
    </location>
</feature>
<evidence type="ECO:0000259" key="5">
    <source>
        <dbReference type="PROSITE" id="PS50977"/>
    </source>
</evidence>
<dbReference type="Proteomes" id="UP000431401">
    <property type="component" value="Unassembled WGS sequence"/>
</dbReference>
<dbReference type="InterPro" id="IPR049445">
    <property type="entry name" value="TetR_SbtR-like_C"/>
</dbReference>
<comment type="caution">
    <text evidence="6">The sequence shown here is derived from an EMBL/GenBank/DDBJ whole genome shotgun (WGS) entry which is preliminary data.</text>
</comment>
<dbReference type="PROSITE" id="PS50977">
    <property type="entry name" value="HTH_TETR_2"/>
    <property type="match status" value="1"/>
</dbReference>
<dbReference type="AlphaFoldDB" id="A0A7K0DXF8"/>
<dbReference type="GO" id="GO:0000976">
    <property type="term" value="F:transcription cis-regulatory region binding"/>
    <property type="evidence" value="ECO:0007669"/>
    <property type="project" value="TreeGrafter"/>
</dbReference>
<dbReference type="Gene3D" id="1.10.357.10">
    <property type="entry name" value="Tetracycline Repressor, domain 2"/>
    <property type="match status" value="1"/>
</dbReference>
<dbReference type="Pfam" id="PF00440">
    <property type="entry name" value="TetR_N"/>
    <property type="match status" value="1"/>
</dbReference>
<dbReference type="EMBL" id="WEGI01000014">
    <property type="protein sequence ID" value="MQY30473.1"/>
    <property type="molecule type" value="Genomic_DNA"/>
</dbReference>
<evidence type="ECO:0000256" key="2">
    <source>
        <dbReference type="ARBA" id="ARBA00023125"/>
    </source>
</evidence>
<evidence type="ECO:0000256" key="4">
    <source>
        <dbReference type="PROSITE-ProRule" id="PRU00335"/>
    </source>
</evidence>
<dbReference type="Pfam" id="PF21597">
    <property type="entry name" value="TetR_C_43"/>
    <property type="match status" value="1"/>
</dbReference>
<keyword evidence="3" id="KW-0804">Transcription</keyword>
<dbReference type="GO" id="GO:0003700">
    <property type="term" value="F:DNA-binding transcription factor activity"/>
    <property type="evidence" value="ECO:0007669"/>
    <property type="project" value="TreeGrafter"/>
</dbReference>
<dbReference type="InterPro" id="IPR001647">
    <property type="entry name" value="HTH_TetR"/>
</dbReference>
<dbReference type="PRINTS" id="PR00455">
    <property type="entry name" value="HTHTETR"/>
</dbReference>
<keyword evidence="2 4" id="KW-0238">DNA-binding</keyword>
<feature type="DNA-binding region" description="H-T-H motif" evidence="4">
    <location>
        <begin position="40"/>
        <end position="59"/>
    </location>
</feature>
<evidence type="ECO:0000313" key="6">
    <source>
        <dbReference type="EMBL" id="MQY30473.1"/>
    </source>
</evidence>
<reference evidence="6 7" key="1">
    <citation type="submission" date="2019-10" db="EMBL/GenBank/DDBJ databases">
        <title>Nocardia macrotermitis sp. nov. and Nocardia aurantia sp. nov., isolated from the gut of fungus growing-termite Macrotermes natalensis.</title>
        <authorList>
            <person name="Benndorf R."/>
            <person name="Schwitalla J."/>
            <person name="Martin K."/>
            <person name="De Beer W."/>
            <person name="Kaster A.-K."/>
            <person name="Vollmers J."/>
            <person name="Poulsen M."/>
            <person name="Beemelmanns C."/>
        </authorList>
    </citation>
    <scope>NUCLEOTIDE SEQUENCE [LARGE SCALE GENOMIC DNA]</scope>
    <source>
        <strain evidence="6 7">RB56</strain>
    </source>
</reference>
<dbReference type="InterPro" id="IPR036271">
    <property type="entry name" value="Tet_transcr_reg_TetR-rel_C_sf"/>
</dbReference>
<protein>
    <recommendedName>
        <fullName evidence="5">HTH tetR-type domain-containing protein</fullName>
    </recommendedName>
</protein>
<organism evidence="6 7">
    <name type="scientific">Nocardia aurantia</name>
    <dbReference type="NCBI Taxonomy" id="2585199"/>
    <lineage>
        <taxon>Bacteria</taxon>
        <taxon>Bacillati</taxon>
        <taxon>Actinomycetota</taxon>
        <taxon>Actinomycetes</taxon>
        <taxon>Mycobacteriales</taxon>
        <taxon>Nocardiaceae</taxon>
        <taxon>Nocardia</taxon>
    </lineage>
</organism>
<accession>A0A7K0DXF8</accession>
<evidence type="ECO:0000256" key="1">
    <source>
        <dbReference type="ARBA" id="ARBA00023015"/>
    </source>
</evidence>
<dbReference type="InterPro" id="IPR009057">
    <property type="entry name" value="Homeodomain-like_sf"/>
</dbReference>
<keyword evidence="7" id="KW-1185">Reference proteome</keyword>
<evidence type="ECO:0000313" key="7">
    <source>
        <dbReference type="Proteomes" id="UP000431401"/>
    </source>
</evidence>
<keyword evidence="1" id="KW-0805">Transcription regulation</keyword>
<dbReference type="PANTHER" id="PTHR30055">
    <property type="entry name" value="HTH-TYPE TRANSCRIPTIONAL REGULATOR RUTR"/>
    <property type="match status" value="1"/>
</dbReference>
<sequence>MTGVPKLWNDTIASHRSQVRDAILDTTAALVFEHGLRAVTMAQIAERAGIGRATLYKYFPDVDAILHAWHGRQIGEHLRQLTAVRDGTGDPAQRLTAVLTSYAHIVRQTRSHDTELVKFLHPDQQIADAQQHLRELIGALIAESAATGHLRGDIDPAELANYCLHALNGAATLTTDTAITRLIDLTLTGLRTPAR</sequence>
<dbReference type="SUPFAM" id="SSF46689">
    <property type="entry name" value="Homeodomain-like"/>
    <property type="match status" value="1"/>
</dbReference>
<dbReference type="Gene3D" id="1.10.10.60">
    <property type="entry name" value="Homeodomain-like"/>
    <property type="match status" value="1"/>
</dbReference>
<dbReference type="PANTHER" id="PTHR30055:SF234">
    <property type="entry name" value="HTH-TYPE TRANSCRIPTIONAL REGULATOR BETI"/>
    <property type="match status" value="1"/>
</dbReference>
<dbReference type="RefSeq" id="WP_319943753.1">
    <property type="nucleotide sequence ID" value="NZ_WEGI01000014.1"/>
</dbReference>
<evidence type="ECO:0000256" key="3">
    <source>
        <dbReference type="ARBA" id="ARBA00023163"/>
    </source>
</evidence>